<proteinExistence type="predicted"/>
<name>A0A1X7VB90_AMPQE</name>
<dbReference type="AlphaFoldDB" id="A0A1X7VB90"/>
<dbReference type="EnsemblMetazoa" id="Aqu2.1.37291_001">
    <property type="protein sequence ID" value="Aqu2.1.37291_001"/>
    <property type="gene ID" value="Aqu2.1.37291"/>
</dbReference>
<organism evidence="1">
    <name type="scientific">Amphimedon queenslandica</name>
    <name type="common">Sponge</name>
    <dbReference type="NCBI Taxonomy" id="400682"/>
    <lineage>
        <taxon>Eukaryota</taxon>
        <taxon>Metazoa</taxon>
        <taxon>Porifera</taxon>
        <taxon>Demospongiae</taxon>
        <taxon>Heteroscleromorpha</taxon>
        <taxon>Haplosclerida</taxon>
        <taxon>Niphatidae</taxon>
        <taxon>Amphimedon</taxon>
    </lineage>
</organism>
<evidence type="ECO:0000313" key="1">
    <source>
        <dbReference type="EnsemblMetazoa" id="Aqu2.1.37291_001"/>
    </source>
</evidence>
<accession>A0A1X7VB90</accession>
<dbReference type="InParanoid" id="A0A1X7VB90"/>
<reference evidence="1" key="1">
    <citation type="submission" date="2017-05" db="UniProtKB">
        <authorList>
            <consortium name="EnsemblMetazoa"/>
        </authorList>
    </citation>
    <scope>IDENTIFICATION</scope>
</reference>
<protein>
    <submittedName>
        <fullName evidence="1">Uncharacterized protein</fullName>
    </submittedName>
</protein>
<sequence>LLNCHRFCDNGTNGFLLVTDFVTMELMGFCLSQIS</sequence>